<dbReference type="Proteomes" id="UP001206925">
    <property type="component" value="Unassembled WGS sequence"/>
</dbReference>
<gene>
    <name evidence="1" type="ORF">M8C21_026516</name>
</gene>
<feature type="non-terminal residue" evidence="1">
    <location>
        <position position="1"/>
    </location>
</feature>
<reference evidence="1" key="1">
    <citation type="submission" date="2022-06" db="EMBL/GenBank/DDBJ databases">
        <title>Uncovering the hologenomic basis of an extraordinary plant invasion.</title>
        <authorList>
            <person name="Bieker V.C."/>
            <person name="Martin M.D."/>
            <person name="Gilbert T."/>
            <person name="Hodgins K."/>
            <person name="Battlay P."/>
            <person name="Petersen B."/>
            <person name="Wilson J."/>
        </authorList>
    </citation>
    <scope>NUCLEOTIDE SEQUENCE</scope>
    <source>
        <strain evidence="1">AA19_3_7</strain>
        <tissue evidence="1">Leaf</tissue>
    </source>
</reference>
<sequence length="170" mass="18831">MGDSDNSDDKSDSGTWDFARRTTVSFLYLRFRAGTIHSPDHLSPLPAKDNVALHLPVVFLSVAEMMKFASKTILTMEQTQVNSDVVVIKRAMTGDSDRLAVQDQRLVLVSLRREDLTPRSVVAEHSPSALQVFNANKYRHEARVGISGHVDGRCCQSLSGSSFEDSINHD</sequence>
<evidence type="ECO:0000313" key="2">
    <source>
        <dbReference type="Proteomes" id="UP001206925"/>
    </source>
</evidence>
<proteinExistence type="predicted"/>
<keyword evidence="2" id="KW-1185">Reference proteome</keyword>
<protein>
    <submittedName>
        <fullName evidence="1">Uncharacterized protein</fullName>
    </submittedName>
</protein>
<name>A0AAD5GIP2_AMBAR</name>
<dbReference type="EMBL" id="JAMZMK010008144">
    <property type="protein sequence ID" value="KAI7741716.1"/>
    <property type="molecule type" value="Genomic_DNA"/>
</dbReference>
<evidence type="ECO:0000313" key="1">
    <source>
        <dbReference type="EMBL" id="KAI7741716.1"/>
    </source>
</evidence>
<dbReference type="AlphaFoldDB" id="A0AAD5GIP2"/>
<accession>A0AAD5GIP2</accession>
<organism evidence="1 2">
    <name type="scientific">Ambrosia artemisiifolia</name>
    <name type="common">Common ragweed</name>
    <dbReference type="NCBI Taxonomy" id="4212"/>
    <lineage>
        <taxon>Eukaryota</taxon>
        <taxon>Viridiplantae</taxon>
        <taxon>Streptophyta</taxon>
        <taxon>Embryophyta</taxon>
        <taxon>Tracheophyta</taxon>
        <taxon>Spermatophyta</taxon>
        <taxon>Magnoliopsida</taxon>
        <taxon>eudicotyledons</taxon>
        <taxon>Gunneridae</taxon>
        <taxon>Pentapetalae</taxon>
        <taxon>asterids</taxon>
        <taxon>campanulids</taxon>
        <taxon>Asterales</taxon>
        <taxon>Asteraceae</taxon>
        <taxon>Asteroideae</taxon>
        <taxon>Heliantheae alliance</taxon>
        <taxon>Heliantheae</taxon>
        <taxon>Ambrosia</taxon>
    </lineage>
</organism>
<comment type="caution">
    <text evidence="1">The sequence shown here is derived from an EMBL/GenBank/DDBJ whole genome shotgun (WGS) entry which is preliminary data.</text>
</comment>